<dbReference type="HOGENOM" id="CLU_2355948_0_0_4"/>
<evidence type="ECO:0000313" key="2">
    <source>
        <dbReference type="Proteomes" id="UP000027604"/>
    </source>
</evidence>
<dbReference type="EMBL" id="HG322949">
    <property type="protein sequence ID" value="CDG82322.1"/>
    <property type="molecule type" value="Genomic_DNA"/>
</dbReference>
<organism evidence="1 2">
    <name type="scientific">Janthinobacterium agaricidamnosum NBRC 102515 = DSM 9628</name>
    <dbReference type="NCBI Taxonomy" id="1349767"/>
    <lineage>
        <taxon>Bacteria</taxon>
        <taxon>Pseudomonadati</taxon>
        <taxon>Pseudomonadota</taxon>
        <taxon>Betaproteobacteria</taxon>
        <taxon>Burkholderiales</taxon>
        <taxon>Oxalobacteraceae</taxon>
        <taxon>Janthinobacterium</taxon>
    </lineage>
</organism>
<evidence type="ECO:0000313" key="1">
    <source>
        <dbReference type="EMBL" id="CDG82322.1"/>
    </source>
</evidence>
<keyword evidence="2" id="KW-1185">Reference proteome</keyword>
<dbReference type="KEGG" id="jag:GJA_1685"/>
<reference evidence="1 2" key="1">
    <citation type="journal article" date="2015" name="Genome Announc.">
        <title>Genome Sequence of Mushroom Soft-Rot Pathogen Janthinobacterium agaricidamnosum.</title>
        <authorList>
            <person name="Graupner K."/>
            <person name="Lackner G."/>
            <person name="Hertweck C."/>
        </authorList>
    </citation>
    <scope>NUCLEOTIDE SEQUENCE [LARGE SCALE GENOMIC DNA]</scope>
    <source>
        <strain evidence="2">NBRC 102515 / DSM 9628</strain>
    </source>
</reference>
<name>W0V4X4_9BURK</name>
<protein>
    <submittedName>
        <fullName evidence="1">Uncharacterized protein</fullName>
    </submittedName>
</protein>
<accession>W0V4X4</accession>
<proteinExistence type="predicted"/>
<dbReference type="Proteomes" id="UP000027604">
    <property type="component" value="Chromosome I"/>
</dbReference>
<dbReference type="AlphaFoldDB" id="W0V4X4"/>
<gene>
    <name evidence="1" type="ORF">GJA_1685</name>
</gene>
<dbReference type="PATRIC" id="fig|1349767.4.peg.3362"/>
<sequence length="96" mass="11320">MIRCRSHNQRLILLCLRRHILKKSRVRPDIDVYDMARFARVAPGSMIEFLEGNFFTGDMSELVWSAQSSRCWRCRPSYRKYRAVQSRAHACPICIS</sequence>